<dbReference type="PROSITE" id="PS00373">
    <property type="entry name" value="GART"/>
    <property type="match status" value="1"/>
</dbReference>
<dbReference type="EC" id="2.1.2.9" evidence="2"/>
<dbReference type="InterPro" id="IPR001555">
    <property type="entry name" value="GART_AS"/>
</dbReference>
<protein>
    <recommendedName>
        <fullName evidence="2">methionyl-tRNA formyltransferase</fullName>
        <ecNumber evidence="2">2.1.2.9</ecNumber>
    </recommendedName>
</protein>
<dbReference type="EMBL" id="PFAE01000003">
    <property type="protein sequence ID" value="PIS00121.1"/>
    <property type="molecule type" value="Genomic_DNA"/>
</dbReference>
<comment type="similarity">
    <text evidence="1">Belongs to the Fmt family.</text>
</comment>
<evidence type="ECO:0000313" key="8">
    <source>
        <dbReference type="Proteomes" id="UP000230730"/>
    </source>
</evidence>
<dbReference type="CDD" id="cd08704">
    <property type="entry name" value="Met_tRNA_FMT_C"/>
    <property type="match status" value="1"/>
</dbReference>
<evidence type="ECO:0000256" key="3">
    <source>
        <dbReference type="ARBA" id="ARBA00022679"/>
    </source>
</evidence>
<evidence type="ECO:0000256" key="2">
    <source>
        <dbReference type="ARBA" id="ARBA00012261"/>
    </source>
</evidence>
<dbReference type="Gene3D" id="3.40.50.12230">
    <property type="match status" value="1"/>
</dbReference>
<dbReference type="CDD" id="cd08646">
    <property type="entry name" value="FMT_core_Met-tRNA-FMT_N"/>
    <property type="match status" value="1"/>
</dbReference>
<dbReference type="PANTHER" id="PTHR11138">
    <property type="entry name" value="METHIONYL-TRNA FORMYLTRANSFERASE"/>
    <property type="match status" value="1"/>
</dbReference>
<dbReference type="InterPro" id="IPR011034">
    <property type="entry name" value="Formyl_transferase-like_C_sf"/>
</dbReference>
<dbReference type="GO" id="GO:0004479">
    <property type="term" value="F:methionyl-tRNA formyltransferase activity"/>
    <property type="evidence" value="ECO:0007669"/>
    <property type="project" value="UniProtKB-EC"/>
</dbReference>
<dbReference type="InterPro" id="IPR036477">
    <property type="entry name" value="Formyl_transf_N_sf"/>
</dbReference>
<keyword evidence="3" id="KW-0808">Transferase</keyword>
<dbReference type="InterPro" id="IPR005793">
    <property type="entry name" value="Formyl_trans_C"/>
</dbReference>
<proteinExistence type="inferred from homology"/>
<evidence type="ECO:0000259" key="5">
    <source>
        <dbReference type="Pfam" id="PF00551"/>
    </source>
</evidence>
<evidence type="ECO:0000313" key="7">
    <source>
        <dbReference type="EMBL" id="PIS00121.1"/>
    </source>
</evidence>
<reference evidence="8" key="1">
    <citation type="submission" date="2017-09" db="EMBL/GenBank/DDBJ databases">
        <title>Depth-based differentiation of microbial function through sediment-hosted aquifers and enrichment of novel symbionts in the deep terrestrial subsurface.</title>
        <authorList>
            <person name="Probst A.J."/>
            <person name="Ladd B."/>
            <person name="Jarett J.K."/>
            <person name="Geller-Mcgrath D.E."/>
            <person name="Sieber C.M.K."/>
            <person name="Emerson J.B."/>
            <person name="Anantharaman K."/>
            <person name="Thomas B.C."/>
            <person name="Malmstrom R."/>
            <person name="Stieglmeier M."/>
            <person name="Klingl A."/>
            <person name="Woyke T."/>
            <person name="Ryan C.M."/>
            <person name="Banfield J.F."/>
        </authorList>
    </citation>
    <scope>NUCLEOTIDE SEQUENCE [LARGE SCALE GENOMIC DNA]</scope>
</reference>
<dbReference type="Proteomes" id="UP000230730">
    <property type="component" value="Unassembled WGS sequence"/>
</dbReference>
<evidence type="ECO:0000256" key="4">
    <source>
        <dbReference type="ARBA" id="ARBA00022917"/>
    </source>
</evidence>
<keyword evidence="4" id="KW-0648">Protein biosynthesis</keyword>
<dbReference type="AlphaFoldDB" id="A0A2H0VP69"/>
<dbReference type="InterPro" id="IPR044135">
    <property type="entry name" value="Met-tRNA-FMT_C"/>
</dbReference>
<gene>
    <name evidence="7" type="ORF">COT86_00275</name>
</gene>
<comment type="caution">
    <text evidence="7">The sequence shown here is derived from an EMBL/GenBank/DDBJ whole genome shotgun (WGS) entry which is preliminary data.</text>
</comment>
<dbReference type="PANTHER" id="PTHR11138:SF5">
    <property type="entry name" value="METHIONYL-TRNA FORMYLTRANSFERASE, MITOCHONDRIAL"/>
    <property type="match status" value="1"/>
</dbReference>
<accession>A0A2H0VP69</accession>
<dbReference type="InterPro" id="IPR002376">
    <property type="entry name" value="Formyl_transf_N"/>
</dbReference>
<name>A0A2H0VP69_9BACT</name>
<dbReference type="GO" id="GO:0005829">
    <property type="term" value="C:cytosol"/>
    <property type="evidence" value="ECO:0007669"/>
    <property type="project" value="TreeGrafter"/>
</dbReference>
<dbReference type="InterPro" id="IPR041711">
    <property type="entry name" value="Met-tRNA-FMT_N"/>
</dbReference>
<sequence>MLNLIYFGSPDFSAQILESIIDSGLVNVVGVVTTPDTPQGRKQVLTPSRVSLTAQKYDLPVFMPAKLDDVNLAHVKLLKPNIFLAVSYGKIIPRSWIETPNIGTFNIHFSLLPKYRGALCISEAIKNRDTFTGVTLIEMDEQLDHGPIISQVPVAIELDDNVATLTTKLTQAAHEILRQKLPEICAHNYAKTAQDKSLAIFTPSHRTVSRESAFISWETVQLALTTNNQELATKTHALIRSLNPEPGAWTKIDNHDIKLIHTSLISSSLQPARPASGSNSTKLAIDTVQVPGKNPISWKQFLIGHPPTSGLK</sequence>
<organism evidence="7 8">
    <name type="scientific">Candidatus Collierbacteria bacterium CG10_big_fil_rev_8_21_14_0_10_43_36</name>
    <dbReference type="NCBI Taxonomy" id="1974534"/>
    <lineage>
        <taxon>Bacteria</taxon>
        <taxon>Candidatus Collieribacteriota</taxon>
    </lineage>
</organism>
<dbReference type="SUPFAM" id="SSF50486">
    <property type="entry name" value="FMT C-terminal domain-like"/>
    <property type="match status" value="1"/>
</dbReference>
<feature type="domain" description="Formyl transferase N-terminal" evidence="5">
    <location>
        <begin position="6"/>
        <end position="179"/>
    </location>
</feature>
<evidence type="ECO:0000259" key="6">
    <source>
        <dbReference type="Pfam" id="PF02911"/>
    </source>
</evidence>
<dbReference type="Pfam" id="PF02911">
    <property type="entry name" value="Formyl_trans_C"/>
    <property type="match status" value="1"/>
</dbReference>
<dbReference type="Pfam" id="PF00551">
    <property type="entry name" value="Formyl_trans_N"/>
    <property type="match status" value="1"/>
</dbReference>
<feature type="domain" description="Formyl transferase C-terminal" evidence="6">
    <location>
        <begin position="232"/>
        <end position="305"/>
    </location>
</feature>
<dbReference type="SUPFAM" id="SSF53328">
    <property type="entry name" value="Formyltransferase"/>
    <property type="match status" value="1"/>
</dbReference>
<evidence type="ECO:0000256" key="1">
    <source>
        <dbReference type="ARBA" id="ARBA00010699"/>
    </source>
</evidence>